<dbReference type="Proteomes" id="UP000271700">
    <property type="component" value="Unassembled WGS sequence"/>
</dbReference>
<dbReference type="EMBL" id="RCCT01000003">
    <property type="protein sequence ID" value="RLK07589.1"/>
    <property type="molecule type" value="Genomic_DNA"/>
</dbReference>
<dbReference type="GO" id="GO:0016491">
    <property type="term" value="F:oxidoreductase activity"/>
    <property type="evidence" value="ECO:0007669"/>
    <property type="project" value="UniProtKB-KW"/>
</dbReference>
<protein>
    <submittedName>
        <fullName evidence="3">D-amino-acid dehydrogenase</fullName>
    </submittedName>
</protein>
<evidence type="ECO:0000313" key="4">
    <source>
        <dbReference type="Proteomes" id="UP000271700"/>
    </source>
</evidence>
<evidence type="ECO:0000313" key="3">
    <source>
        <dbReference type="EMBL" id="RLK07589.1"/>
    </source>
</evidence>
<dbReference type="GO" id="GO:0005737">
    <property type="term" value="C:cytoplasm"/>
    <property type="evidence" value="ECO:0007669"/>
    <property type="project" value="TreeGrafter"/>
</dbReference>
<gene>
    <name evidence="3" type="ORF">CLV75_2715</name>
</gene>
<keyword evidence="1" id="KW-0560">Oxidoreductase</keyword>
<dbReference type="STRING" id="981384.GCA_000192475_02312"/>
<organism evidence="3 4">
    <name type="scientific">Ruegeria conchae</name>
    <dbReference type="NCBI Taxonomy" id="981384"/>
    <lineage>
        <taxon>Bacteria</taxon>
        <taxon>Pseudomonadati</taxon>
        <taxon>Pseudomonadota</taxon>
        <taxon>Alphaproteobacteria</taxon>
        <taxon>Rhodobacterales</taxon>
        <taxon>Roseobacteraceae</taxon>
        <taxon>Ruegeria</taxon>
    </lineage>
</organism>
<proteinExistence type="predicted"/>
<evidence type="ECO:0000259" key="2">
    <source>
        <dbReference type="Pfam" id="PF01266"/>
    </source>
</evidence>
<dbReference type="AlphaFoldDB" id="A0A497ZFU7"/>
<dbReference type="Gene3D" id="3.30.9.10">
    <property type="entry name" value="D-Amino Acid Oxidase, subunit A, domain 2"/>
    <property type="match status" value="1"/>
</dbReference>
<evidence type="ECO:0000256" key="1">
    <source>
        <dbReference type="ARBA" id="ARBA00023002"/>
    </source>
</evidence>
<name>A0A497ZFU7_9RHOB</name>
<dbReference type="PROSITE" id="PS51257">
    <property type="entry name" value="PROKAR_LIPOPROTEIN"/>
    <property type="match status" value="1"/>
</dbReference>
<dbReference type="InterPro" id="IPR006076">
    <property type="entry name" value="FAD-dep_OxRdtase"/>
</dbReference>
<dbReference type="PANTHER" id="PTHR13847:SF289">
    <property type="entry name" value="GLYCINE OXIDASE"/>
    <property type="match status" value="1"/>
</dbReference>
<reference evidence="3 4" key="1">
    <citation type="submission" date="2018-10" db="EMBL/GenBank/DDBJ databases">
        <title>Genomic Encyclopedia of Archaeal and Bacterial Type Strains, Phase II (KMG-II): from individual species to whole genera.</title>
        <authorList>
            <person name="Goeker M."/>
        </authorList>
    </citation>
    <scope>NUCLEOTIDE SEQUENCE [LARGE SCALE GENOMIC DNA]</scope>
    <source>
        <strain evidence="3 4">DSM 29317</strain>
    </source>
</reference>
<feature type="domain" description="FAD dependent oxidoreductase" evidence="2">
    <location>
        <begin position="3"/>
        <end position="393"/>
    </location>
</feature>
<accession>A0A497ZFU7</accession>
<keyword evidence="4" id="KW-1185">Reference proteome</keyword>
<dbReference type="SUPFAM" id="SSF54373">
    <property type="entry name" value="FAD-linked reductases, C-terminal domain"/>
    <property type="match status" value="1"/>
</dbReference>
<dbReference type="Pfam" id="PF01266">
    <property type="entry name" value="DAO"/>
    <property type="match status" value="1"/>
</dbReference>
<dbReference type="SUPFAM" id="SSF51905">
    <property type="entry name" value="FAD/NAD(P)-binding domain"/>
    <property type="match status" value="1"/>
</dbReference>
<dbReference type="RefSeq" id="WP_010441581.1">
    <property type="nucleotide sequence ID" value="NZ_AEYW01000012.1"/>
</dbReference>
<dbReference type="PANTHER" id="PTHR13847">
    <property type="entry name" value="SARCOSINE DEHYDROGENASE-RELATED"/>
    <property type="match status" value="1"/>
</dbReference>
<comment type="caution">
    <text evidence="3">The sequence shown here is derived from an EMBL/GenBank/DDBJ whole genome shotgun (WGS) entry which is preliminary data.</text>
</comment>
<dbReference type="Gene3D" id="3.50.50.60">
    <property type="entry name" value="FAD/NAD(P)-binding domain"/>
    <property type="match status" value="2"/>
</dbReference>
<dbReference type="OrthoDB" id="9805337at2"/>
<dbReference type="InterPro" id="IPR036188">
    <property type="entry name" value="FAD/NAD-bd_sf"/>
</dbReference>
<sequence>MSRVVVIGGGVVGISCALTLQSQGHSVTVVEPGPVGEGASWASCGCIAVGEIVPLSQPGMLMKVPGWLLDSEAPLSLRPASALKLIPWFARFTANARRSKMRAITADLAQLTFAATDDFKAQLADVGHPELLVERPVIKLFDDDNDLATMRAAFDLAREFGCTIDQVSGHEAHEMDPAIAPDFKYAALLRDWSFVTDPKLLVEILMQSFTQRGGEIVSNAAVDFTRDGQHIQNVHTGDGRTLSADEFVVAAGTHSRVLAKKLNIPLRMEGVIGYSTALHDSGIDLRHTVFYAKGGFGITPYEDALAVAGTAEFADLNAQPDWNRADVLVKRAHRVLPGLRTEKFERRMGRRPFTPDTRPIIGRSRRLTNVTFATGHGQLGLTLGATTARLVADVIAGRVPSIDIQAFSPDRF</sequence>